<accession>A0A0F9SJM9</accession>
<gene>
    <name evidence="1" type="ORF">LCGC14_0443410</name>
</gene>
<protein>
    <recommendedName>
        <fullName evidence="2">Tip attachment protein J domain-containing protein</fullName>
    </recommendedName>
</protein>
<name>A0A0F9SJM9_9ZZZZ</name>
<dbReference type="EMBL" id="LAZR01000431">
    <property type="protein sequence ID" value="KKN69165.1"/>
    <property type="molecule type" value="Genomic_DNA"/>
</dbReference>
<organism evidence="1">
    <name type="scientific">marine sediment metagenome</name>
    <dbReference type="NCBI Taxonomy" id="412755"/>
    <lineage>
        <taxon>unclassified sequences</taxon>
        <taxon>metagenomes</taxon>
        <taxon>ecological metagenomes</taxon>
    </lineage>
</organism>
<reference evidence="1" key="1">
    <citation type="journal article" date="2015" name="Nature">
        <title>Complex archaea that bridge the gap between prokaryotes and eukaryotes.</title>
        <authorList>
            <person name="Spang A."/>
            <person name="Saw J.H."/>
            <person name="Jorgensen S.L."/>
            <person name="Zaremba-Niedzwiedzka K."/>
            <person name="Martijn J."/>
            <person name="Lind A.E."/>
            <person name="van Eijk R."/>
            <person name="Schleper C."/>
            <person name="Guy L."/>
            <person name="Ettema T.J."/>
        </authorList>
    </citation>
    <scope>NUCLEOTIDE SEQUENCE</scope>
</reference>
<sequence length="373" mass="40868">MTSIPEALSGRFGPVVERFRYEHRTRTNTPVQALEGVVLPGGELDLDSDRPTVRTCRLTLDQAGIDALATPFDPASDHVAVFLELLVDSTFTAFQIGLFRLDVVDRDDRPDGTLLSVEGADVAIHLLEDWLTAPLTVAAGTNYVVAIRAQLDAVGLSHTIPAVAAVLPADRTWAPLENSRWDVVRELAFSINRFDPWARADGTIITRERIDPSSEAADVAYSTETEPKLLVPGTRRRENRSRFTNRLAVKIDHPARPAGFELRVNNDPASPISIASTGKTVTDEIVGGIILDLTTAGEIAAYELRDAAARALLREIETVADPRRDAHEFYMLEITTIEASTLWRAQSWTLPLAVGEPMRHTLGRAAPVTITEP</sequence>
<evidence type="ECO:0000313" key="1">
    <source>
        <dbReference type="EMBL" id="KKN69165.1"/>
    </source>
</evidence>
<comment type="caution">
    <text evidence="1">The sequence shown here is derived from an EMBL/GenBank/DDBJ whole genome shotgun (WGS) entry which is preliminary data.</text>
</comment>
<evidence type="ECO:0008006" key="2">
    <source>
        <dbReference type="Google" id="ProtNLM"/>
    </source>
</evidence>
<dbReference type="AlphaFoldDB" id="A0A0F9SJM9"/>
<proteinExistence type="predicted"/>